<gene>
    <name evidence="4" type="ORF">MRBLWS13_003217</name>
</gene>
<evidence type="ECO:0000313" key="4">
    <source>
        <dbReference type="EMBL" id="WZO35514.1"/>
    </source>
</evidence>
<proteinExistence type="predicted"/>
<feature type="signal peptide" evidence="3">
    <location>
        <begin position="1"/>
        <end position="30"/>
    </location>
</feature>
<evidence type="ECO:0000256" key="2">
    <source>
        <dbReference type="SAM" id="Phobius"/>
    </source>
</evidence>
<reference evidence="4" key="1">
    <citation type="submission" date="2024-04" db="EMBL/GenBank/DDBJ databases">
        <authorList>
            <person name="Roder T."/>
            <person name="Oberhansli S."/>
            <person name="Kreuzer M."/>
        </authorList>
    </citation>
    <scope>NUCLEOTIDE SEQUENCE</scope>
    <source>
        <strain evidence="4">LWS13-1.2</strain>
    </source>
</reference>
<feature type="region of interest" description="Disordered" evidence="1">
    <location>
        <begin position="228"/>
        <end position="248"/>
    </location>
</feature>
<sequence length="477" mass="50159">MRKRTFKALAGALVAAALVVAPLVTAGASAAPPADDGDAVTIVGEIGVLEDFTPEANKASYWEARYAAFNADCFAHDKSDRTPHGSITDDGLTVTLSEFDESWGYDGWVALIVKGATTNNVVESPEAGVAYASPPTGSGVQSEVSHWIVCKGDHPEGEPTVVTPTLTVTPPTCLADGFITRSEDVNWTSEDNGDGTTTWTALPNPGTIFEAGVKVSWTVPDLAQLTDDCESEEPEQPEPLKSESSKTTFDCATTTATVTTTTTTTEYIWNAETETWVLGEPTSEDVVTERDLTEAEIDENCPLVPGDIDSVCVGDVPYLGYAVTLPEGFEADSETPVTITFVNPDGEDYVVENQPLSGELLWPGASATAPKMWPGWELVNGEYVETDGNFAWTRAGVTVRFEVNPSYSTEVQYPEASAECANPPVGGGTPASTDTEALAVTGGGVSPIVVAAGGAALFAGIAVVAIAAYRRRHASTQ</sequence>
<feature type="chain" id="PRO_5043571141" description="LPXTG-motif cell wall anchor domain-containing protein" evidence="3">
    <location>
        <begin position="31"/>
        <end position="477"/>
    </location>
</feature>
<keyword evidence="3" id="KW-0732">Signal</keyword>
<organism evidence="4">
    <name type="scientific">Microbacterium sp. LWS13-1.2</name>
    <dbReference type="NCBI Taxonomy" id="3135264"/>
    <lineage>
        <taxon>Bacteria</taxon>
        <taxon>Bacillati</taxon>
        <taxon>Actinomycetota</taxon>
        <taxon>Actinomycetes</taxon>
        <taxon>Micrococcales</taxon>
        <taxon>Microbacteriaceae</taxon>
        <taxon>Microbacterium</taxon>
    </lineage>
</organism>
<protein>
    <recommendedName>
        <fullName evidence="5">LPXTG-motif cell wall anchor domain-containing protein</fullName>
    </recommendedName>
</protein>
<dbReference type="RefSeq" id="WP_349426348.1">
    <property type="nucleotide sequence ID" value="NZ_CP151632.1"/>
</dbReference>
<keyword evidence="2" id="KW-0472">Membrane</keyword>
<evidence type="ECO:0000256" key="1">
    <source>
        <dbReference type="SAM" id="MobiDB-lite"/>
    </source>
</evidence>
<evidence type="ECO:0008006" key="5">
    <source>
        <dbReference type="Google" id="ProtNLM"/>
    </source>
</evidence>
<name>A0AAU6SF08_9MICO</name>
<feature type="transmembrane region" description="Helical" evidence="2">
    <location>
        <begin position="448"/>
        <end position="469"/>
    </location>
</feature>
<keyword evidence="2" id="KW-1133">Transmembrane helix</keyword>
<keyword evidence="2" id="KW-0812">Transmembrane</keyword>
<dbReference type="AlphaFoldDB" id="A0AAU6SF08"/>
<evidence type="ECO:0000256" key="3">
    <source>
        <dbReference type="SAM" id="SignalP"/>
    </source>
</evidence>
<accession>A0AAU6SF08</accession>
<dbReference type="EMBL" id="CP151632">
    <property type="protein sequence ID" value="WZO35514.1"/>
    <property type="molecule type" value="Genomic_DNA"/>
</dbReference>